<dbReference type="EMBL" id="FJOG01000004">
    <property type="protein sequence ID" value="CZR53695.1"/>
    <property type="molecule type" value="Genomic_DNA"/>
</dbReference>
<feature type="transmembrane region" description="Helical" evidence="1">
    <location>
        <begin position="174"/>
        <end position="202"/>
    </location>
</feature>
<dbReference type="Proteomes" id="UP000184330">
    <property type="component" value="Unassembled WGS sequence"/>
</dbReference>
<feature type="transmembrane region" description="Helical" evidence="1">
    <location>
        <begin position="214"/>
        <end position="235"/>
    </location>
</feature>
<organism evidence="2 3">
    <name type="scientific">Phialocephala subalpina</name>
    <dbReference type="NCBI Taxonomy" id="576137"/>
    <lineage>
        <taxon>Eukaryota</taxon>
        <taxon>Fungi</taxon>
        <taxon>Dikarya</taxon>
        <taxon>Ascomycota</taxon>
        <taxon>Pezizomycotina</taxon>
        <taxon>Leotiomycetes</taxon>
        <taxon>Helotiales</taxon>
        <taxon>Mollisiaceae</taxon>
        <taxon>Phialocephala</taxon>
        <taxon>Phialocephala fortinii species complex</taxon>
    </lineage>
</organism>
<keyword evidence="1" id="KW-0472">Membrane</keyword>
<sequence>MWNSSDIVLPPIATTPVDIPWNIILLVVYLPSIIFLYCFTAARKAHNFSEGGWTALFIVRIVEGLFGLVVPLAVANGNVDMRRSVEWMAGLPCSLLHDLGTFCIVLSLTRALFLALDIWDWTWLNILRRLWGWIMVLLPIPGYFLAGIMVSFLVNEDSQLQVNDSKMANGYNNAAYSVLRANIASLGTTLVVMAPFFLFIFIKRRRGQIWASSTASSTAMVFFPTLILMIVYLITDMLRFIPGHTPSIIQHFALGLAPEVLVTVTWLFLARKIGKCDKDQIRCQDSLRECMREGWDRDIDRTLGMHSEAVNHSLEKYTSAEDISIVNVKGVYDCAMYRLERLHQDFLEDVQTGARNFEQEAKDLIEDAKANAKLVAECLFLMPCDGCPLFGRYQLECTRGTGRPMFSEEKTAKLVLEAMKEDDDLKILNAEEKRWAARDFVRIHLS</sequence>
<feature type="transmembrane region" description="Helical" evidence="1">
    <location>
        <begin position="51"/>
        <end position="75"/>
    </location>
</feature>
<name>A0A1L7WLQ6_9HELO</name>
<feature type="transmembrane region" description="Helical" evidence="1">
    <location>
        <begin position="247"/>
        <end position="269"/>
    </location>
</feature>
<protein>
    <submittedName>
        <fullName evidence="2">Uncharacterized protein</fullName>
    </submittedName>
</protein>
<dbReference type="OrthoDB" id="10350883at2759"/>
<feature type="transmembrane region" description="Helical" evidence="1">
    <location>
        <begin position="130"/>
        <end position="154"/>
    </location>
</feature>
<keyword evidence="1" id="KW-1133">Transmembrane helix</keyword>
<gene>
    <name evidence="2" type="ORF">PAC_03575</name>
</gene>
<evidence type="ECO:0000256" key="1">
    <source>
        <dbReference type="SAM" id="Phobius"/>
    </source>
</evidence>
<evidence type="ECO:0000313" key="2">
    <source>
        <dbReference type="EMBL" id="CZR53695.1"/>
    </source>
</evidence>
<accession>A0A1L7WLQ6</accession>
<dbReference type="AlphaFoldDB" id="A0A1L7WLQ6"/>
<proteinExistence type="predicted"/>
<keyword evidence="3" id="KW-1185">Reference proteome</keyword>
<feature type="transmembrane region" description="Helical" evidence="1">
    <location>
        <begin position="20"/>
        <end position="39"/>
    </location>
</feature>
<evidence type="ECO:0000313" key="3">
    <source>
        <dbReference type="Proteomes" id="UP000184330"/>
    </source>
</evidence>
<keyword evidence="1" id="KW-0812">Transmembrane</keyword>
<feature type="transmembrane region" description="Helical" evidence="1">
    <location>
        <begin position="95"/>
        <end position="118"/>
    </location>
</feature>
<reference evidence="2 3" key="1">
    <citation type="submission" date="2016-03" db="EMBL/GenBank/DDBJ databases">
        <authorList>
            <person name="Ploux O."/>
        </authorList>
    </citation>
    <scope>NUCLEOTIDE SEQUENCE [LARGE SCALE GENOMIC DNA]</scope>
    <source>
        <strain evidence="2 3">UAMH 11012</strain>
    </source>
</reference>